<organism evidence="3 4">
    <name type="scientific">Reticulomyxa filosa</name>
    <dbReference type="NCBI Taxonomy" id="46433"/>
    <lineage>
        <taxon>Eukaryota</taxon>
        <taxon>Sar</taxon>
        <taxon>Rhizaria</taxon>
        <taxon>Retaria</taxon>
        <taxon>Foraminifera</taxon>
        <taxon>Monothalamids</taxon>
        <taxon>Reticulomyxidae</taxon>
        <taxon>Reticulomyxa</taxon>
    </lineage>
</organism>
<evidence type="ECO:0000313" key="4">
    <source>
        <dbReference type="Proteomes" id="UP000023152"/>
    </source>
</evidence>
<dbReference type="Pfam" id="PF03407">
    <property type="entry name" value="Nucleotid_trans"/>
    <property type="match status" value="1"/>
</dbReference>
<evidence type="ECO:0000259" key="2">
    <source>
        <dbReference type="Pfam" id="PF03407"/>
    </source>
</evidence>
<dbReference type="PANTHER" id="PTHR47032:SF1">
    <property type="entry name" value="UDP-D-XYLOSE:L-FUCOSE ALPHA-1,3-D-XYLOSYLTRANSFERASE-RELATED"/>
    <property type="match status" value="1"/>
</dbReference>
<sequence length="630" mass="72726">TVFIDINEYEKKMLFKALQISITTVEVLIVQVKAINTTFPKFTKICKMIFRFKLQKRFGLLKNEEEKTSSKSILRVKVVKSLSPSNKRSHFDCCNFHLIVIIACCLVCGVLVLEFEILLDIFSSTNDSGSVVGPSIIQVVEFDSKSTSWQPQQDKTPIVVTAVELPQVSPKNWEGCIPPVGFPVKPLGASQVPYVCLNFENINGLLGNCMRNKSISNWQRCEPCMPPKHMETLPEWLATMTSTVVNNELESRKQRRQEILNLINSGKLTPSPQGILLMTLNWGYKHLFLNWFCGLEAAGIHDIQQNTLIVASDPESLALSKNRYFGRVYMCIMYIFNECLMLNVLVFMYLSMHQLTKKKKKKKYVEKEPPEYFALGAHRFLVAFQIIYTADLISLGYDVIMQDVDVVWLKDMREYTKYGNPDYVDIAMSFDNRFDHAGPGNSGFIKINSNCKTKIFMDTLVDYIALLIIGRSDQIIWNVFLREYQFRLLQLQILSAEEFVGGWQWSEILKKKTTKKLPKRENIWFIHASWTDEHIMKIPKLKLINAWFFDETCEYFDPGYLPKQSTQVTTNGHGPNMQNQRVIVKNDHFLLIALFFFPKKLFMSFFCFLVLVISEKKFQSAIVLQSIALF</sequence>
<dbReference type="InterPro" id="IPR052636">
    <property type="entry name" value="UDP-D-xylose:L-fucose_XylT"/>
</dbReference>
<feature type="transmembrane region" description="Helical" evidence="1">
    <location>
        <begin position="328"/>
        <end position="350"/>
    </location>
</feature>
<comment type="caution">
    <text evidence="3">The sequence shown here is derived from an EMBL/GenBank/DDBJ whole genome shotgun (WGS) entry which is preliminary data.</text>
</comment>
<protein>
    <recommendedName>
        <fullName evidence="2">Nucleotide-diphospho-sugar transferase domain-containing protein</fullName>
    </recommendedName>
</protein>
<dbReference type="GO" id="GO:0016757">
    <property type="term" value="F:glycosyltransferase activity"/>
    <property type="evidence" value="ECO:0007669"/>
    <property type="project" value="TreeGrafter"/>
</dbReference>
<dbReference type="OrthoDB" id="540503at2759"/>
<name>X6NG95_RETFI</name>
<gene>
    <name evidence="3" type="ORF">RFI_12263</name>
</gene>
<feature type="domain" description="Nucleotide-diphospho-sugar transferase" evidence="2">
    <location>
        <begin position="359"/>
        <end position="534"/>
    </location>
</feature>
<keyword evidence="4" id="KW-1185">Reference proteome</keyword>
<dbReference type="InterPro" id="IPR005069">
    <property type="entry name" value="Nucl-diP-sugar_transferase"/>
</dbReference>
<keyword evidence="1" id="KW-1133">Transmembrane helix</keyword>
<dbReference type="EMBL" id="ASPP01008889">
    <property type="protein sequence ID" value="ETO24893.1"/>
    <property type="molecule type" value="Genomic_DNA"/>
</dbReference>
<dbReference type="Proteomes" id="UP000023152">
    <property type="component" value="Unassembled WGS sequence"/>
</dbReference>
<evidence type="ECO:0000256" key="1">
    <source>
        <dbReference type="SAM" id="Phobius"/>
    </source>
</evidence>
<accession>X6NG95</accession>
<keyword evidence="1" id="KW-0472">Membrane</keyword>
<dbReference type="GO" id="GO:0005794">
    <property type="term" value="C:Golgi apparatus"/>
    <property type="evidence" value="ECO:0007669"/>
    <property type="project" value="TreeGrafter"/>
</dbReference>
<feature type="non-terminal residue" evidence="3">
    <location>
        <position position="1"/>
    </location>
</feature>
<reference evidence="3 4" key="1">
    <citation type="journal article" date="2013" name="Curr. Biol.">
        <title>The Genome of the Foraminiferan Reticulomyxa filosa.</title>
        <authorList>
            <person name="Glockner G."/>
            <person name="Hulsmann N."/>
            <person name="Schleicher M."/>
            <person name="Noegel A.A."/>
            <person name="Eichinger L."/>
            <person name="Gallinger C."/>
            <person name="Pawlowski J."/>
            <person name="Sierra R."/>
            <person name="Euteneuer U."/>
            <person name="Pillet L."/>
            <person name="Moustafa A."/>
            <person name="Platzer M."/>
            <person name="Groth M."/>
            <person name="Szafranski K."/>
            <person name="Schliwa M."/>
        </authorList>
    </citation>
    <scope>NUCLEOTIDE SEQUENCE [LARGE SCALE GENOMIC DNA]</scope>
</reference>
<feature type="transmembrane region" description="Helical" evidence="1">
    <location>
        <begin position="589"/>
        <end position="613"/>
    </location>
</feature>
<keyword evidence="1" id="KW-0812">Transmembrane</keyword>
<dbReference type="AlphaFoldDB" id="X6NG95"/>
<evidence type="ECO:0000313" key="3">
    <source>
        <dbReference type="EMBL" id="ETO24893.1"/>
    </source>
</evidence>
<proteinExistence type="predicted"/>
<feature type="transmembrane region" description="Helical" evidence="1">
    <location>
        <begin position="96"/>
        <end position="119"/>
    </location>
</feature>
<dbReference type="PANTHER" id="PTHR47032">
    <property type="entry name" value="UDP-D-XYLOSE:L-FUCOSE ALPHA-1,3-D-XYLOSYLTRANSFERASE-RELATED"/>
    <property type="match status" value="1"/>
</dbReference>